<protein>
    <recommendedName>
        <fullName evidence="1">F-box domain-containing protein</fullName>
    </recommendedName>
</protein>
<dbReference type="Pfam" id="PF00646">
    <property type="entry name" value="F-box"/>
    <property type="match status" value="1"/>
</dbReference>
<reference evidence="2" key="2">
    <citation type="submission" date="2017-06" db="EMBL/GenBank/DDBJ databases">
        <title>WGS assembly of Brachypodium distachyon.</title>
        <authorList>
            <consortium name="The International Brachypodium Initiative"/>
            <person name="Lucas S."/>
            <person name="Harmon-Smith M."/>
            <person name="Lail K."/>
            <person name="Tice H."/>
            <person name="Grimwood J."/>
            <person name="Bruce D."/>
            <person name="Barry K."/>
            <person name="Shu S."/>
            <person name="Lindquist E."/>
            <person name="Wang M."/>
            <person name="Pitluck S."/>
            <person name="Vogel J.P."/>
            <person name="Garvin D.F."/>
            <person name="Mockler T.C."/>
            <person name="Schmutz J."/>
            <person name="Rokhsar D."/>
            <person name="Bevan M.W."/>
        </authorList>
    </citation>
    <scope>NUCLEOTIDE SEQUENCE</scope>
    <source>
        <strain evidence="2">Bd21</strain>
    </source>
</reference>
<dbReference type="InParanoid" id="A0A0Q3LB11"/>
<reference evidence="3" key="3">
    <citation type="submission" date="2018-08" db="UniProtKB">
        <authorList>
            <consortium name="EnsemblPlants"/>
        </authorList>
    </citation>
    <scope>IDENTIFICATION</scope>
    <source>
        <strain evidence="3">cv. Bd21</strain>
    </source>
</reference>
<organism evidence="2">
    <name type="scientific">Brachypodium distachyon</name>
    <name type="common">Purple false brome</name>
    <name type="synonym">Trachynia distachya</name>
    <dbReference type="NCBI Taxonomy" id="15368"/>
    <lineage>
        <taxon>Eukaryota</taxon>
        <taxon>Viridiplantae</taxon>
        <taxon>Streptophyta</taxon>
        <taxon>Embryophyta</taxon>
        <taxon>Tracheophyta</taxon>
        <taxon>Spermatophyta</taxon>
        <taxon>Magnoliopsida</taxon>
        <taxon>Liliopsida</taxon>
        <taxon>Poales</taxon>
        <taxon>Poaceae</taxon>
        <taxon>BOP clade</taxon>
        <taxon>Pooideae</taxon>
        <taxon>Stipodae</taxon>
        <taxon>Brachypodieae</taxon>
        <taxon>Brachypodium</taxon>
    </lineage>
</organism>
<dbReference type="InterPro" id="IPR055312">
    <property type="entry name" value="FBL15-like"/>
</dbReference>
<gene>
    <name evidence="2" type="ORF">BRADI_1g53750v3</name>
</gene>
<dbReference type="PANTHER" id="PTHR34709:SF61">
    <property type="entry name" value="OS07G0229100 PROTEIN"/>
    <property type="match status" value="1"/>
</dbReference>
<evidence type="ECO:0000313" key="4">
    <source>
        <dbReference type="Proteomes" id="UP000008810"/>
    </source>
</evidence>
<dbReference type="Proteomes" id="UP000008810">
    <property type="component" value="Chromosome 1"/>
</dbReference>
<reference evidence="2 3" key="1">
    <citation type="journal article" date="2010" name="Nature">
        <title>Genome sequencing and analysis of the model grass Brachypodium distachyon.</title>
        <authorList>
            <consortium name="International Brachypodium Initiative"/>
        </authorList>
    </citation>
    <scope>NUCLEOTIDE SEQUENCE [LARGE SCALE GENOMIC DNA]</scope>
    <source>
        <strain evidence="2 3">Bd21</strain>
    </source>
</reference>
<dbReference type="InterPro" id="IPR001810">
    <property type="entry name" value="F-box_dom"/>
</dbReference>
<dbReference type="AlphaFoldDB" id="A0A0Q3LB11"/>
<dbReference type="SUPFAM" id="SSF81383">
    <property type="entry name" value="F-box domain"/>
    <property type="match status" value="1"/>
</dbReference>
<dbReference type="EMBL" id="CM000880">
    <property type="protein sequence ID" value="KQK20313.1"/>
    <property type="molecule type" value="Genomic_DNA"/>
</dbReference>
<accession>A0A0Q3LB11</accession>
<name>A0A0Q3LB11_BRADI</name>
<dbReference type="EnsemblPlants" id="KQK20313">
    <property type="protein sequence ID" value="KQK20313"/>
    <property type="gene ID" value="BRADI_1g53750v3"/>
</dbReference>
<feature type="domain" description="F-box" evidence="1">
    <location>
        <begin position="10"/>
        <end position="46"/>
    </location>
</feature>
<dbReference type="PANTHER" id="PTHR34709">
    <property type="entry name" value="OS10G0396666 PROTEIN"/>
    <property type="match status" value="1"/>
</dbReference>
<sequence>MAGDASGDLLSFLPDDLLHEILLRLDSVETAAQTSLLSRNWRYFWAQIPDLKFPLPGNLDHVRYALTAYDSTNLRDLHITTCVASPELVEAILFLAAPLLTGEIFIEKEMLSDDETEGEEDELEGEEDDLEAEVEEEWVGRGDAFELPCFHRATKIYLNLYFLGLKMPTSGVFIKLVSLYLYNMWLDGCCDLGELVSSARCPLLQELGIDNIHGITNLAIRSKSLLQIQLHSLEGLQKITIVAPMLDILDVQYDFATRQLVADISAPALRTLYWDDMFDLISAKFNEMVHLMNLSTSFMIMDNCQYLMEAISILPDTKTLSLGLLTSGHVFGPCVFYLLSLSTGIRNLKLKLCWDSQEQTTCSLGCICYQPETDDILLNSLMEVEIIGFYGTEHEFAFVERLLRWAANLNTITLSFQCGINTVTEEVCEKLRRLCHPKTCMKINY</sequence>
<evidence type="ECO:0000313" key="3">
    <source>
        <dbReference type="EnsemblPlants" id="KQK20313"/>
    </source>
</evidence>
<evidence type="ECO:0000313" key="2">
    <source>
        <dbReference type="EMBL" id="KQK20313.1"/>
    </source>
</evidence>
<keyword evidence="4" id="KW-1185">Reference proteome</keyword>
<dbReference type="InterPro" id="IPR036047">
    <property type="entry name" value="F-box-like_dom_sf"/>
</dbReference>
<dbReference type="Gramene" id="KQK20313">
    <property type="protein sequence ID" value="KQK20313"/>
    <property type="gene ID" value="BRADI_1g53750v3"/>
</dbReference>
<proteinExistence type="predicted"/>
<dbReference type="OrthoDB" id="1298252at2759"/>
<evidence type="ECO:0000259" key="1">
    <source>
        <dbReference type="Pfam" id="PF00646"/>
    </source>
</evidence>